<reference evidence="2" key="1">
    <citation type="submission" date="2024-07" db="EMBL/GenBank/DDBJ databases">
        <title>Two chromosome-level genome assemblies of Korean endemic species Abeliophyllum distichum and Forsythia ovata (Oleaceae).</title>
        <authorList>
            <person name="Jang H."/>
        </authorList>
    </citation>
    <scope>NUCLEOTIDE SEQUENCE [LARGE SCALE GENOMIC DNA]</scope>
</reference>
<dbReference type="AlphaFoldDB" id="A0ABD1QE03"/>
<dbReference type="Proteomes" id="UP001604277">
    <property type="component" value="Unassembled WGS sequence"/>
</dbReference>
<keyword evidence="2" id="KW-1185">Reference proteome</keyword>
<comment type="caution">
    <text evidence="1">The sequence shown here is derived from an EMBL/GenBank/DDBJ whole genome shotgun (WGS) entry which is preliminary data.</text>
</comment>
<evidence type="ECO:0000313" key="2">
    <source>
        <dbReference type="Proteomes" id="UP001604277"/>
    </source>
</evidence>
<sequence>MEGMSSGRIPLAMTRPYGTLLSAVAPARYLHVSRLQRHISLETIYEEIADDKLVELSETGRYPSIPQHIHECFIFSHHFSLRVFWKLCKQSLGRLTCNSSCLDC</sequence>
<proteinExistence type="predicted"/>
<protein>
    <submittedName>
        <fullName evidence="1">Uncharacterized protein</fullName>
    </submittedName>
</protein>
<accession>A0ABD1QE03</accession>
<dbReference type="EMBL" id="JBFOLJ010000015">
    <property type="protein sequence ID" value="KAL2473813.1"/>
    <property type="molecule type" value="Genomic_DNA"/>
</dbReference>
<name>A0ABD1QE03_9LAMI</name>
<evidence type="ECO:0000313" key="1">
    <source>
        <dbReference type="EMBL" id="KAL2473813.1"/>
    </source>
</evidence>
<gene>
    <name evidence="1" type="ORF">Fot_49549</name>
</gene>
<organism evidence="1 2">
    <name type="scientific">Forsythia ovata</name>
    <dbReference type="NCBI Taxonomy" id="205694"/>
    <lineage>
        <taxon>Eukaryota</taxon>
        <taxon>Viridiplantae</taxon>
        <taxon>Streptophyta</taxon>
        <taxon>Embryophyta</taxon>
        <taxon>Tracheophyta</taxon>
        <taxon>Spermatophyta</taxon>
        <taxon>Magnoliopsida</taxon>
        <taxon>eudicotyledons</taxon>
        <taxon>Gunneridae</taxon>
        <taxon>Pentapetalae</taxon>
        <taxon>asterids</taxon>
        <taxon>lamiids</taxon>
        <taxon>Lamiales</taxon>
        <taxon>Oleaceae</taxon>
        <taxon>Forsythieae</taxon>
        <taxon>Forsythia</taxon>
    </lineage>
</organism>